<dbReference type="GO" id="GO:0019441">
    <property type="term" value="P:L-tryptophan catabolic process to kynurenine"/>
    <property type="evidence" value="ECO:0007669"/>
    <property type="project" value="InterPro"/>
</dbReference>
<dbReference type="SUPFAM" id="SSF102198">
    <property type="entry name" value="Putative cyclase"/>
    <property type="match status" value="1"/>
</dbReference>
<dbReference type="InParanoid" id="S8FVY5"/>
<dbReference type="Pfam" id="PF04199">
    <property type="entry name" value="Cyclase"/>
    <property type="match status" value="1"/>
</dbReference>
<accession>S8FVY5</accession>
<dbReference type="OrthoDB" id="7108654at2759"/>
<dbReference type="HOGENOM" id="CLU_2483387_0_0_1"/>
<dbReference type="Gene3D" id="3.50.30.50">
    <property type="entry name" value="Putative cyclase"/>
    <property type="match status" value="1"/>
</dbReference>
<evidence type="ECO:0000256" key="1">
    <source>
        <dbReference type="ARBA" id="ARBA00007865"/>
    </source>
</evidence>
<evidence type="ECO:0000313" key="2">
    <source>
        <dbReference type="EMBL" id="EPT02425.1"/>
    </source>
</evidence>
<dbReference type="InterPro" id="IPR007325">
    <property type="entry name" value="KFase/CYL"/>
</dbReference>
<sequence>MVRTDWSRHWGSDAYFEHPYLVREAAEGIVATGIKTIGIDTLSPDVTHVGPGAESDSASHRVILGAGGIAENLTSLQGSKTATGSSM</sequence>
<dbReference type="InterPro" id="IPR037175">
    <property type="entry name" value="KFase_sf"/>
</dbReference>
<gene>
    <name evidence="2" type="ORF">FOMPIDRAFT_1022799</name>
</gene>
<comment type="similarity">
    <text evidence="1">Belongs to the Cyclase 1 superfamily.</text>
</comment>
<evidence type="ECO:0000313" key="3">
    <source>
        <dbReference type="Proteomes" id="UP000015241"/>
    </source>
</evidence>
<dbReference type="Proteomes" id="UP000015241">
    <property type="component" value="Unassembled WGS sequence"/>
</dbReference>
<dbReference type="EMBL" id="KE504135">
    <property type="protein sequence ID" value="EPT02425.1"/>
    <property type="molecule type" value="Genomic_DNA"/>
</dbReference>
<protein>
    <submittedName>
        <fullName evidence="2">Uncharacterized protein</fullName>
    </submittedName>
</protein>
<name>S8FVY5_FOMSC</name>
<proteinExistence type="inferred from homology"/>
<keyword evidence="3" id="KW-1185">Reference proteome</keyword>
<reference evidence="2 3" key="1">
    <citation type="journal article" date="2012" name="Science">
        <title>The Paleozoic origin of enzymatic lignin decomposition reconstructed from 31 fungal genomes.</title>
        <authorList>
            <person name="Floudas D."/>
            <person name="Binder M."/>
            <person name="Riley R."/>
            <person name="Barry K."/>
            <person name="Blanchette R.A."/>
            <person name="Henrissat B."/>
            <person name="Martinez A.T."/>
            <person name="Otillar R."/>
            <person name="Spatafora J.W."/>
            <person name="Yadav J.S."/>
            <person name="Aerts A."/>
            <person name="Benoit I."/>
            <person name="Boyd A."/>
            <person name="Carlson A."/>
            <person name="Copeland A."/>
            <person name="Coutinho P.M."/>
            <person name="de Vries R.P."/>
            <person name="Ferreira P."/>
            <person name="Findley K."/>
            <person name="Foster B."/>
            <person name="Gaskell J."/>
            <person name="Glotzer D."/>
            <person name="Gorecki P."/>
            <person name="Heitman J."/>
            <person name="Hesse C."/>
            <person name="Hori C."/>
            <person name="Igarashi K."/>
            <person name="Jurgens J.A."/>
            <person name="Kallen N."/>
            <person name="Kersten P."/>
            <person name="Kohler A."/>
            <person name="Kuees U."/>
            <person name="Kumar T.K.A."/>
            <person name="Kuo A."/>
            <person name="LaButti K."/>
            <person name="Larrondo L.F."/>
            <person name="Lindquist E."/>
            <person name="Ling A."/>
            <person name="Lombard V."/>
            <person name="Lucas S."/>
            <person name="Lundell T."/>
            <person name="Martin R."/>
            <person name="McLaughlin D.J."/>
            <person name="Morgenstern I."/>
            <person name="Morin E."/>
            <person name="Murat C."/>
            <person name="Nagy L.G."/>
            <person name="Nolan M."/>
            <person name="Ohm R.A."/>
            <person name="Patyshakuliyeva A."/>
            <person name="Rokas A."/>
            <person name="Ruiz-Duenas F.J."/>
            <person name="Sabat G."/>
            <person name="Salamov A."/>
            <person name="Samejima M."/>
            <person name="Schmutz J."/>
            <person name="Slot J.C."/>
            <person name="St John F."/>
            <person name="Stenlid J."/>
            <person name="Sun H."/>
            <person name="Sun S."/>
            <person name="Syed K."/>
            <person name="Tsang A."/>
            <person name="Wiebenga A."/>
            <person name="Young D."/>
            <person name="Pisabarro A."/>
            <person name="Eastwood D.C."/>
            <person name="Martin F."/>
            <person name="Cullen D."/>
            <person name="Grigoriev I.V."/>
            <person name="Hibbett D.S."/>
        </authorList>
    </citation>
    <scope>NUCLEOTIDE SEQUENCE</scope>
    <source>
        <strain evidence="3">FP-58527</strain>
    </source>
</reference>
<dbReference type="GO" id="GO:0004061">
    <property type="term" value="F:arylformamidase activity"/>
    <property type="evidence" value="ECO:0007669"/>
    <property type="project" value="InterPro"/>
</dbReference>
<organism evidence="2 3">
    <name type="scientific">Fomitopsis schrenkii</name>
    <name type="common">Brown rot fungus</name>
    <dbReference type="NCBI Taxonomy" id="2126942"/>
    <lineage>
        <taxon>Eukaryota</taxon>
        <taxon>Fungi</taxon>
        <taxon>Dikarya</taxon>
        <taxon>Basidiomycota</taxon>
        <taxon>Agaricomycotina</taxon>
        <taxon>Agaricomycetes</taxon>
        <taxon>Polyporales</taxon>
        <taxon>Fomitopsis</taxon>
    </lineage>
</organism>
<dbReference type="STRING" id="743788.S8FVY5"/>
<dbReference type="AlphaFoldDB" id="S8FVY5"/>